<protein>
    <submittedName>
        <fullName evidence="2">DUF6896 domain-containing protein</fullName>
    </submittedName>
</protein>
<accession>A0ABW3M1Z3</accession>
<dbReference type="Proteomes" id="UP001597045">
    <property type="component" value="Unassembled WGS sequence"/>
</dbReference>
<feature type="domain" description="DUF6896" evidence="1">
    <location>
        <begin position="26"/>
        <end position="121"/>
    </location>
</feature>
<gene>
    <name evidence="2" type="ORF">ACFQ1S_03385</name>
</gene>
<reference evidence="3" key="1">
    <citation type="journal article" date="2019" name="Int. J. Syst. Evol. Microbiol.">
        <title>The Global Catalogue of Microorganisms (GCM) 10K type strain sequencing project: providing services to taxonomists for standard genome sequencing and annotation.</title>
        <authorList>
            <consortium name="The Broad Institute Genomics Platform"/>
            <consortium name="The Broad Institute Genome Sequencing Center for Infectious Disease"/>
            <person name="Wu L."/>
            <person name="Ma J."/>
        </authorList>
    </citation>
    <scope>NUCLEOTIDE SEQUENCE [LARGE SCALE GENOMIC DNA]</scope>
    <source>
        <strain evidence="3">JCM 31486</strain>
    </source>
</reference>
<evidence type="ECO:0000313" key="2">
    <source>
        <dbReference type="EMBL" id="MFD1044701.1"/>
    </source>
</evidence>
<comment type="caution">
    <text evidence="2">The sequence shown here is derived from an EMBL/GenBank/DDBJ whole genome shotgun (WGS) entry which is preliminary data.</text>
</comment>
<keyword evidence="3" id="KW-1185">Reference proteome</keyword>
<dbReference type="Pfam" id="PF21837">
    <property type="entry name" value="DUF6896"/>
    <property type="match status" value="1"/>
</dbReference>
<dbReference type="InterPro" id="IPR054191">
    <property type="entry name" value="DUF6896"/>
</dbReference>
<evidence type="ECO:0000259" key="1">
    <source>
        <dbReference type="Pfam" id="PF21837"/>
    </source>
</evidence>
<evidence type="ECO:0000313" key="3">
    <source>
        <dbReference type="Proteomes" id="UP001597045"/>
    </source>
</evidence>
<name>A0ABW3M1Z3_9PSEU</name>
<organism evidence="2 3">
    <name type="scientific">Kibdelosporangium lantanae</name>
    <dbReference type="NCBI Taxonomy" id="1497396"/>
    <lineage>
        <taxon>Bacteria</taxon>
        <taxon>Bacillati</taxon>
        <taxon>Actinomycetota</taxon>
        <taxon>Actinomycetes</taxon>
        <taxon>Pseudonocardiales</taxon>
        <taxon>Pseudonocardiaceae</taxon>
        <taxon>Kibdelosporangium</taxon>
    </lineage>
</organism>
<dbReference type="EMBL" id="JBHTIS010000107">
    <property type="protein sequence ID" value="MFD1044701.1"/>
    <property type="molecule type" value="Genomic_DNA"/>
</dbReference>
<proteinExistence type="predicted"/>
<sequence length="135" mass="15095">MSPKLRDAVEIALLSFAAGKASIEETFGVRGANQVVRAVLTGSRPRRGRCLDGREYFIHGIGYTVVFFDDGQVHIDGDVDDNDVFSSYDVSFFLKTSGIETVSDREIRPLLDDLVDSGRLRINQRRKYIVHSISN</sequence>